<gene>
    <name evidence="1" type="ORF">BN1180_02627</name>
</gene>
<proteinExistence type="predicted"/>
<keyword evidence="2" id="KW-1185">Reference proteome</keyword>
<dbReference type="AlphaFoldDB" id="A0AAN2PHK5"/>
<evidence type="ECO:0000313" key="2">
    <source>
        <dbReference type="Proteomes" id="UP000182110"/>
    </source>
</evidence>
<accession>A0AAN2PHK5</accession>
<organism evidence="1 2">
    <name type="scientific">Peribacillus simplex</name>
    <dbReference type="NCBI Taxonomy" id="1478"/>
    <lineage>
        <taxon>Bacteria</taxon>
        <taxon>Bacillati</taxon>
        <taxon>Bacillota</taxon>
        <taxon>Bacilli</taxon>
        <taxon>Bacillales</taxon>
        <taxon>Bacillaceae</taxon>
        <taxon>Peribacillus</taxon>
    </lineage>
</organism>
<name>A0AAN2PHK5_9BACI</name>
<protein>
    <submittedName>
        <fullName evidence="1">Uncharacterized protein</fullName>
    </submittedName>
</protein>
<sequence length="64" mass="7399">MEGSIVYSQSEFIQVFFKKGTISHSIAKLVPELLEFQVKNPFCTLIQERIFYDAAHQFFIVGNL</sequence>
<evidence type="ECO:0000313" key="1">
    <source>
        <dbReference type="EMBL" id="CEG32466.1"/>
    </source>
</evidence>
<dbReference type="EMBL" id="CCXW01000001">
    <property type="protein sequence ID" value="CEG32466.1"/>
    <property type="molecule type" value="Genomic_DNA"/>
</dbReference>
<reference evidence="1 2" key="1">
    <citation type="journal article" date="2014" name="Genome Announc.">
        <title>Genome Sequence of Bacillus simplex Strain P558, Isolated from a Human Fecal Sample.</title>
        <authorList>
            <person name="Croce O."/>
            <person name="Hugon P."/>
            <person name="Lagier J.C."/>
            <person name="Bibi F."/>
            <person name="Robert C."/>
            <person name="Azhar E.I."/>
            <person name="Raoult D."/>
            <person name="Fournier P.E."/>
        </authorList>
    </citation>
    <scope>NUCLEOTIDE SEQUENCE [LARGE SCALE GENOMIC DNA]</scope>
    <source>
        <strain evidence="1 2">P558</strain>
    </source>
</reference>
<comment type="caution">
    <text evidence="1">The sequence shown here is derived from an EMBL/GenBank/DDBJ whole genome shotgun (WGS) entry which is preliminary data.</text>
</comment>
<dbReference type="Proteomes" id="UP000182110">
    <property type="component" value="Unassembled WGS sequence"/>
</dbReference>